<feature type="compositionally biased region" description="Basic and acidic residues" evidence="1">
    <location>
        <begin position="448"/>
        <end position="461"/>
    </location>
</feature>
<dbReference type="Gene3D" id="2.40.10.220">
    <property type="entry name" value="predicted glycosyltransferase like domains"/>
    <property type="match status" value="1"/>
</dbReference>
<feature type="compositionally biased region" description="Acidic residues" evidence="1">
    <location>
        <begin position="615"/>
        <end position="627"/>
    </location>
</feature>
<dbReference type="Proteomes" id="UP000002139">
    <property type="component" value="Chromosome"/>
</dbReference>
<organism evidence="3 4">
    <name type="scientific">Sorangium cellulosum (strain So ce56)</name>
    <name type="common">Polyangium cellulosum (strain So ce56)</name>
    <dbReference type="NCBI Taxonomy" id="448385"/>
    <lineage>
        <taxon>Bacteria</taxon>
        <taxon>Pseudomonadati</taxon>
        <taxon>Myxococcota</taxon>
        <taxon>Polyangia</taxon>
        <taxon>Polyangiales</taxon>
        <taxon>Polyangiaceae</taxon>
        <taxon>Sorangium</taxon>
    </lineage>
</organism>
<feature type="region of interest" description="Disordered" evidence="1">
    <location>
        <begin position="444"/>
        <end position="499"/>
    </location>
</feature>
<proteinExistence type="predicted"/>
<dbReference type="AlphaFoldDB" id="A9GAT5"/>
<dbReference type="InterPro" id="IPR009875">
    <property type="entry name" value="PilZ_domain"/>
</dbReference>
<evidence type="ECO:0000259" key="2">
    <source>
        <dbReference type="Pfam" id="PF07238"/>
    </source>
</evidence>
<dbReference type="KEGG" id="scl:sce2748"/>
<protein>
    <recommendedName>
        <fullName evidence="2">PilZ domain-containing protein</fullName>
    </recommendedName>
</protein>
<dbReference type="EMBL" id="AM746676">
    <property type="protein sequence ID" value="CAN92907.1"/>
    <property type="molecule type" value="Genomic_DNA"/>
</dbReference>
<dbReference type="Pfam" id="PF07238">
    <property type="entry name" value="PilZ"/>
    <property type="match status" value="1"/>
</dbReference>
<feature type="compositionally biased region" description="Acidic residues" evidence="1">
    <location>
        <begin position="484"/>
        <end position="493"/>
    </location>
</feature>
<dbReference type="STRING" id="448385.sce2748"/>
<dbReference type="GO" id="GO:0035438">
    <property type="term" value="F:cyclic-di-GMP binding"/>
    <property type="evidence" value="ECO:0007669"/>
    <property type="project" value="InterPro"/>
</dbReference>
<feature type="domain" description="PilZ" evidence="2">
    <location>
        <begin position="44"/>
        <end position="126"/>
    </location>
</feature>
<keyword evidence="4" id="KW-1185">Reference proteome</keyword>
<evidence type="ECO:0000313" key="4">
    <source>
        <dbReference type="Proteomes" id="UP000002139"/>
    </source>
</evidence>
<feature type="compositionally biased region" description="Basic and acidic residues" evidence="1">
    <location>
        <begin position="286"/>
        <end position="295"/>
    </location>
</feature>
<evidence type="ECO:0000256" key="1">
    <source>
        <dbReference type="SAM" id="MobiDB-lite"/>
    </source>
</evidence>
<feature type="compositionally biased region" description="Pro residues" evidence="1">
    <location>
        <begin position="241"/>
        <end position="253"/>
    </location>
</feature>
<feature type="compositionally biased region" description="Low complexity" evidence="1">
    <location>
        <begin position="316"/>
        <end position="341"/>
    </location>
</feature>
<feature type="compositionally biased region" description="Basic and acidic residues" evidence="1">
    <location>
        <begin position="1"/>
        <end position="30"/>
    </location>
</feature>
<reference evidence="3 4" key="1">
    <citation type="journal article" date="2007" name="Nat. Biotechnol.">
        <title>Complete genome sequence of the myxobacterium Sorangium cellulosum.</title>
        <authorList>
            <person name="Schneiker S."/>
            <person name="Perlova O."/>
            <person name="Kaiser O."/>
            <person name="Gerth K."/>
            <person name="Alici A."/>
            <person name="Altmeyer M.O."/>
            <person name="Bartels D."/>
            <person name="Bekel T."/>
            <person name="Beyer S."/>
            <person name="Bode E."/>
            <person name="Bode H.B."/>
            <person name="Bolten C.J."/>
            <person name="Choudhuri J.V."/>
            <person name="Doss S."/>
            <person name="Elnakady Y.A."/>
            <person name="Frank B."/>
            <person name="Gaigalat L."/>
            <person name="Goesmann A."/>
            <person name="Groeger C."/>
            <person name="Gross F."/>
            <person name="Jelsbak L."/>
            <person name="Jelsbak L."/>
            <person name="Kalinowski J."/>
            <person name="Kegler C."/>
            <person name="Knauber T."/>
            <person name="Konietzny S."/>
            <person name="Kopp M."/>
            <person name="Krause L."/>
            <person name="Krug D."/>
            <person name="Linke B."/>
            <person name="Mahmud T."/>
            <person name="Martinez-Arias R."/>
            <person name="McHardy A.C."/>
            <person name="Merai M."/>
            <person name="Meyer F."/>
            <person name="Mormann S."/>
            <person name="Munoz-Dorado J."/>
            <person name="Perez J."/>
            <person name="Pradella S."/>
            <person name="Rachid S."/>
            <person name="Raddatz G."/>
            <person name="Rosenau F."/>
            <person name="Rueckert C."/>
            <person name="Sasse F."/>
            <person name="Scharfe M."/>
            <person name="Schuster S.C."/>
            <person name="Suen G."/>
            <person name="Treuner-Lange A."/>
            <person name="Velicer G.J."/>
            <person name="Vorholter F.-J."/>
            <person name="Weissman K.J."/>
            <person name="Welch R.D."/>
            <person name="Wenzel S.C."/>
            <person name="Whitworth D.E."/>
            <person name="Wilhelm S."/>
            <person name="Wittmann C."/>
            <person name="Bloecker H."/>
            <person name="Puehler A."/>
            <person name="Mueller R."/>
        </authorList>
    </citation>
    <scope>NUCLEOTIDE SEQUENCE [LARGE SCALE GENOMIC DNA]</scope>
    <source>
        <strain evidence="4">So ce56</strain>
    </source>
</reference>
<accession>A9GAT5</accession>
<feature type="region of interest" description="Disordered" evidence="1">
    <location>
        <begin position="717"/>
        <end position="769"/>
    </location>
</feature>
<gene>
    <name evidence="3" type="ordered locus">sce2748</name>
</gene>
<feature type="region of interest" description="Disordered" evidence="1">
    <location>
        <begin position="234"/>
        <end position="413"/>
    </location>
</feature>
<sequence>MNGRGAEGEGVRKAPESLDREREGGGERRAGAGQRVRVEALVAVGETSGGGFEAESIDMSPEGMRLRTAYLPRVGDALICRFDGLGKELVVEGEVCWRTEQARGGEFGLRFTGLDAGSEEAVRAMCSSIDAGPAPALAVQAAAASPVAAQRGSRVRLHIEGLGSPMKARVRGGGLDDLEVGSNLEFLKVGRSLELEEVDQGTRREAYIDHVKVEVDPVTSVPQLVVTLAYEAPRAARAPRPRPSSPEALPPAPARSSHDAGARAPSSPPQGERAASRPSSAPTVPARDHQSERAAARPSTAPTVPARDPQGERATARPSTAPAAEPRGERASSGASGGAAAHADDDHDSDVSPALSAREARAGAEAAPPSADDGAPPSAGSVAEDAGAEAAADADAQPGRLREVGEKAAMAGKAVAGKIAPALAGAGARAATAMAGLVARIKARRAARAGDSDGSGKDGGPRRKTAPPPAGALKSGGRRLVREEPEEAAGEDGEPPRFNKKAAAVGSFLGLAAVLVVFGAARLLGLRGGDAPSAGAESAAGAPALPASASSGAPALAAAAGPAGAPGGALTANVPLFGATPLSTTEPVPPTPPADPSALAGGALAPGAAVPGGPGEDDEVEAADDGDREGPREWGQGSVRNPIVLKLKMDGPIEELNGAAGAMGFTVSLPDRRALSSGSGLARKDKRIASVRVVNTAHGAEVTLQFKDGVPAYKAKARGDRLEISLGRGESKKVASKAKPEKNEKNEKKKGDDAKKKSEKGSGKKDKER</sequence>
<feature type="region of interest" description="Disordered" evidence="1">
    <location>
        <begin position="1"/>
        <end position="32"/>
    </location>
</feature>
<feature type="compositionally biased region" description="Low complexity" evidence="1">
    <location>
        <begin position="363"/>
        <end position="396"/>
    </location>
</feature>
<dbReference type="SUPFAM" id="SSF141371">
    <property type="entry name" value="PilZ domain-like"/>
    <property type="match status" value="1"/>
</dbReference>
<feature type="region of interest" description="Disordered" evidence="1">
    <location>
        <begin position="530"/>
        <end position="550"/>
    </location>
</feature>
<feature type="region of interest" description="Disordered" evidence="1">
    <location>
        <begin position="581"/>
        <end position="637"/>
    </location>
</feature>
<dbReference type="HOGENOM" id="CLU_363262_0_0_7"/>
<evidence type="ECO:0000313" key="3">
    <source>
        <dbReference type="EMBL" id="CAN92907.1"/>
    </source>
</evidence>
<feature type="compositionally biased region" description="Low complexity" evidence="1">
    <location>
        <begin position="596"/>
        <end position="611"/>
    </location>
</feature>
<name>A9GAT5_SORC5</name>